<dbReference type="Proteomes" id="UP000075883">
    <property type="component" value="Unassembled WGS sequence"/>
</dbReference>
<feature type="transmembrane region" description="Helical" evidence="1">
    <location>
        <begin position="45"/>
        <end position="61"/>
    </location>
</feature>
<dbReference type="EMBL" id="AXCM01009618">
    <property type="status" value="NOT_ANNOTATED_CDS"/>
    <property type="molecule type" value="Genomic_DNA"/>
</dbReference>
<accession>A0A182MT44</accession>
<proteinExistence type="predicted"/>
<dbReference type="AlphaFoldDB" id="A0A182MT44"/>
<dbReference type="VEuPathDB" id="VectorBase:ACUA025655"/>
<evidence type="ECO:0000256" key="1">
    <source>
        <dbReference type="SAM" id="Phobius"/>
    </source>
</evidence>
<reference evidence="3" key="1">
    <citation type="submission" date="2013-09" db="EMBL/GenBank/DDBJ databases">
        <title>The Genome Sequence of Anopheles culicifacies species A.</title>
        <authorList>
            <consortium name="The Broad Institute Genomics Platform"/>
            <person name="Neafsey D.E."/>
            <person name="Besansky N."/>
            <person name="Howell P."/>
            <person name="Walton C."/>
            <person name="Young S.K."/>
            <person name="Zeng Q."/>
            <person name="Gargeya S."/>
            <person name="Fitzgerald M."/>
            <person name="Haas B."/>
            <person name="Abouelleil A."/>
            <person name="Allen A.W."/>
            <person name="Alvarado L."/>
            <person name="Arachchi H.M."/>
            <person name="Berlin A.M."/>
            <person name="Chapman S.B."/>
            <person name="Gainer-Dewar J."/>
            <person name="Goldberg J."/>
            <person name="Griggs A."/>
            <person name="Gujja S."/>
            <person name="Hansen M."/>
            <person name="Howarth C."/>
            <person name="Imamovic A."/>
            <person name="Ireland A."/>
            <person name="Larimer J."/>
            <person name="McCowan C."/>
            <person name="Murphy C."/>
            <person name="Pearson M."/>
            <person name="Poon T.W."/>
            <person name="Priest M."/>
            <person name="Roberts A."/>
            <person name="Saif S."/>
            <person name="Shea T."/>
            <person name="Sisk P."/>
            <person name="Sykes S."/>
            <person name="Wortman J."/>
            <person name="Nusbaum C."/>
            <person name="Birren B."/>
        </authorList>
    </citation>
    <scope>NUCLEOTIDE SEQUENCE [LARGE SCALE GENOMIC DNA]</scope>
    <source>
        <strain evidence="3">A-37</strain>
    </source>
</reference>
<keyword evidence="1" id="KW-0812">Transmembrane</keyword>
<keyword evidence="1" id="KW-0472">Membrane</keyword>
<name>A0A182MT44_9DIPT</name>
<evidence type="ECO:0000313" key="2">
    <source>
        <dbReference type="EnsemblMetazoa" id="ACUA025655-PA"/>
    </source>
</evidence>
<organism evidence="2 3">
    <name type="scientific">Anopheles culicifacies</name>
    <dbReference type="NCBI Taxonomy" id="139723"/>
    <lineage>
        <taxon>Eukaryota</taxon>
        <taxon>Metazoa</taxon>
        <taxon>Ecdysozoa</taxon>
        <taxon>Arthropoda</taxon>
        <taxon>Hexapoda</taxon>
        <taxon>Insecta</taxon>
        <taxon>Pterygota</taxon>
        <taxon>Neoptera</taxon>
        <taxon>Endopterygota</taxon>
        <taxon>Diptera</taxon>
        <taxon>Nematocera</taxon>
        <taxon>Culicoidea</taxon>
        <taxon>Culicidae</taxon>
        <taxon>Anophelinae</taxon>
        <taxon>Anopheles</taxon>
        <taxon>culicifacies species complex</taxon>
    </lineage>
</organism>
<reference evidence="2" key="2">
    <citation type="submission" date="2020-05" db="UniProtKB">
        <authorList>
            <consortium name="EnsemblMetazoa"/>
        </authorList>
    </citation>
    <scope>IDENTIFICATION</scope>
    <source>
        <strain evidence="2">A-37</strain>
    </source>
</reference>
<sequence>MAASFVPFVHVNGGSATFFWRSNEWCKMDENKNELKSYQQESETVTLHFIYLVPTYLYYYYSLRIVRKLQNVTTLLSIHPQTLSPFLSNDYSFLLLYYHLFLATPFIAVHKNTYHRGALSIHFILKLFNFYGFISNPLPHRADA</sequence>
<feature type="transmembrane region" description="Helical" evidence="1">
    <location>
        <begin position="91"/>
        <end position="110"/>
    </location>
</feature>
<keyword evidence="3" id="KW-1185">Reference proteome</keyword>
<protein>
    <submittedName>
        <fullName evidence="2">Uncharacterized protein</fullName>
    </submittedName>
</protein>
<keyword evidence="1" id="KW-1133">Transmembrane helix</keyword>
<evidence type="ECO:0000313" key="3">
    <source>
        <dbReference type="Proteomes" id="UP000075883"/>
    </source>
</evidence>
<feature type="transmembrane region" description="Helical" evidence="1">
    <location>
        <begin position="117"/>
        <end position="134"/>
    </location>
</feature>
<dbReference type="EnsemblMetazoa" id="ACUA025655-RA">
    <property type="protein sequence ID" value="ACUA025655-PA"/>
    <property type="gene ID" value="ACUA025655"/>
</dbReference>